<dbReference type="InterPro" id="IPR011936">
    <property type="entry name" value="Myxo_disulph_rpt"/>
</dbReference>
<evidence type="ECO:0000256" key="4">
    <source>
        <dbReference type="SAM" id="MobiDB-lite"/>
    </source>
</evidence>
<dbReference type="RefSeq" id="WP_272086389.1">
    <property type="nucleotide sequence ID" value="NZ_JAQNDL010000001.1"/>
</dbReference>
<accession>A0ABT5DWA2</accession>
<feature type="chain" id="PRO_5045485960" evidence="5">
    <location>
        <begin position="20"/>
        <end position="401"/>
    </location>
</feature>
<keyword evidence="1 5" id="KW-0732">Signal</keyword>
<evidence type="ECO:0000256" key="2">
    <source>
        <dbReference type="ARBA" id="ARBA00022737"/>
    </source>
</evidence>
<feature type="compositionally biased region" description="Low complexity" evidence="4">
    <location>
        <begin position="28"/>
        <end position="77"/>
    </location>
</feature>
<comment type="caution">
    <text evidence="6">The sequence shown here is derived from an EMBL/GenBank/DDBJ whole genome shotgun (WGS) entry which is preliminary data.</text>
</comment>
<reference evidence="6 7" key="1">
    <citation type="submission" date="2022-11" db="EMBL/GenBank/DDBJ databases">
        <title>Minimal conservation of predation-associated metabolite biosynthetic gene clusters underscores biosynthetic potential of Myxococcota including descriptions for ten novel species: Archangium lansinium sp. nov., Myxococcus landrumus sp. nov., Nannocystis bai.</title>
        <authorList>
            <person name="Ahearne A."/>
            <person name="Stevens C."/>
            <person name="Dowd S."/>
        </authorList>
    </citation>
    <scope>NUCLEOTIDE SEQUENCE [LARGE SCALE GENOMIC DNA]</scope>
    <source>
        <strain evidence="6 7">BB15-2</strain>
    </source>
</reference>
<dbReference type="Pfam" id="PF13948">
    <property type="entry name" value="DUF4215"/>
    <property type="match status" value="3"/>
</dbReference>
<dbReference type="PANTHER" id="PTHR38934:SF6">
    <property type="entry name" value="CHROMOSOME UNDETERMINED SCAFFOLD_176, WHOLE GENOME SHOTGUN SEQUENCE"/>
    <property type="match status" value="1"/>
</dbReference>
<protein>
    <submittedName>
        <fullName evidence="6">DUF4215 domain-containing protein</fullName>
    </submittedName>
</protein>
<dbReference type="EMBL" id="JAQNDL010000001">
    <property type="protein sequence ID" value="MDC0717908.1"/>
    <property type="molecule type" value="Genomic_DNA"/>
</dbReference>
<evidence type="ECO:0000313" key="6">
    <source>
        <dbReference type="EMBL" id="MDC0717908.1"/>
    </source>
</evidence>
<feature type="region of interest" description="Disordered" evidence="4">
    <location>
        <begin position="17"/>
        <end position="85"/>
    </location>
</feature>
<dbReference type="NCBIfam" id="TIGR02232">
    <property type="entry name" value="myxo_disulf_rpt"/>
    <property type="match status" value="5"/>
</dbReference>
<evidence type="ECO:0000256" key="5">
    <source>
        <dbReference type="SAM" id="SignalP"/>
    </source>
</evidence>
<keyword evidence="2" id="KW-0677">Repeat</keyword>
<evidence type="ECO:0000256" key="1">
    <source>
        <dbReference type="ARBA" id="ARBA00022729"/>
    </source>
</evidence>
<name>A0ABT5DWA2_9BACT</name>
<keyword evidence="7" id="KW-1185">Reference proteome</keyword>
<dbReference type="Proteomes" id="UP001221686">
    <property type="component" value="Unassembled WGS sequence"/>
</dbReference>
<dbReference type="PROSITE" id="PS51257">
    <property type="entry name" value="PROKAR_LIPOPROTEIN"/>
    <property type="match status" value="1"/>
</dbReference>
<keyword evidence="3" id="KW-1015">Disulfide bond</keyword>
<proteinExistence type="predicted"/>
<sequence>MRRLWLGALLAGAAAGGCAKGSELDTGAVGTETTAPSTTTTTTGPEVTTTEPPSTSTTTGSSTTADETESTSEASGSQNTTGGPKCGDGQLDPGELCDDGNVLNNDACTNSCKFATCGDGFVLAGTEECDDGNGIDGDDCTNMCTGAECGDGVVHVGLEACDDGNADDADACTSLCALAGCGDGIVMMGVEECDDGNAENTDACTASCKNAVCGDGILWLGTEECEDGNQVPGDGCEPDCKKTVINKYNAFGPQQNVQSASVVGWEVCYVDQFGHNGTSMPQILQQCGKANLMLACRPSGSGTYTLLAHGPRALVTADTGQSNTPTVANGTGWYYSDAYSWGFAVEGDPITRNSCDTGNVNPERRLCFHTGGGTINGGYRCGATLALNGSVDWERVVLHAD</sequence>
<evidence type="ECO:0000313" key="7">
    <source>
        <dbReference type="Proteomes" id="UP001221686"/>
    </source>
</evidence>
<evidence type="ECO:0000256" key="3">
    <source>
        <dbReference type="ARBA" id="ARBA00023157"/>
    </source>
</evidence>
<feature type="signal peptide" evidence="5">
    <location>
        <begin position="1"/>
        <end position="19"/>
    </location>
</feature>
<organism evidence="6 7">
    <name type="scientific">Nannocystis bainbridge</name>
    <dbReference type="NCBI Taxonomy" id="2995303"/>
    <lineage>
        <taxon>Bacteria</taxon>
        <taxon>Pseudomonadati</taxon>
        <taxon>Myxococcota</taxon>
        <taxon>Polyangia</taxon>
        <taxon>Nannocystales</taxon>
        <taxon>Nannocystaceae</taxon>
        <taxon>Nannocystis</taxon>
    </lineage>
</organism>
<gene>
    <name evidence="6" type="ORF">POL25_13460</name>
</gene>
<dbReference type="PANTHER" id="PTHR38934">
    <property type="entry name" value="HYPHALLY REGULATED CELL WALL PROTEIN 1"/>
    <property type="match status" value="1"/>
</dbReference>